<name>A0A9W9G061_9EURO</name>
<evidence type="ECO:0000313" key="2">
    <source>
        <dbReference type="Proteomes" id="UP001149074"/>
    </source>
</evidence>
<gene>
    <name evidence="1" type="ORF">N7532_002303</name>
</gene>
<dbReference type="RefSeq" id="XP_056477769.1">
    <property type="nucleotide sequence ID" value="XM_056614797.1"/>
</dbReference>
<reference evidence="1" key="2">
    <citation type="journal article" date="2023" name="IMA Fungus">
        <title>Comparative genomic study of the Penicillium genus elucidates a diverse pangenome and 15 lateral gene transfer events.</title>
        <authorList>
            <person name="Petersen C."/>
            <person name="Sorensen T."/>
            <person name="Nielsen M.R."/>
            <person name="Sondergaard T.E."/>
            <person name="Sorensen J.L."/>
            <person name="Fitzpatrick D.A."/>
            <person name="Frisvad J.C."/>
            <person name="Nielsen K.L."/>
        </authorList>
    </citation>
    <scope>NUCLEOTIDE SEQUENCE</scope>
    <source>
        <strain evidence="1">IBT 30761</strain>
    </source>
</reference>
<organism evidence="1 2">
    <name type="scientific">Penicillium argentinense</name>
    <dbReference type="NCBI Taxonomy" id="1131581"/>
    <lineage>
        <taxon>Eukaryota</taxon>
        <taxon>Fungi</taxon>
        <taxon>Dikarya</taxon>
        <taxon>Ascomycota</taxon>
        <taxon>Pezizomycotina</taxon>
        <taxon>Eurotiomycetes</taxon>
        <taxon>Eurotiomycetidae</taxon>
        <taxon>Eurotiales</taxon>
        <taxon>Aspergillaceae</taxon>
        <taxon>Penicillium</taxon>
    </lineage>
</organism>
<sequence length="339" mass="38565">MVETENIENHIPLSNNALVRKFLRIDFPLEQHLSEATLQPGKTYTIPFSFITPSHIPVQMCQHPCANATLYNEHLQLPPSLGRSPYYKSTHDMTPNEASISYSINFAVLRKYAKCSTLKQLHESIYPIYIFPTHSETAPLFISPMNKYYKLRTAKTLRKGVLRSNLGSLILATAQPPAIELSTPQPRQHAGTTLRLHLRFEPKTAEQPPPRMVSSDIKLKVMTFFGMETWRDYPDQTGPATWGPRQAYWSEGMPLCSEKYVLDWKLQKSERNTGEGLFYFASLDIAVALPESRVYPPTFHSCFLSRTYAFKMALSYRDHEKAKGCSSACLVVPVQICVL</sequence>
<protein>
    <recommendedName>
        <fullName evidence="3">Arrestin-like N-terminal domain-containing protein</fullName>
    </recommendedName>
</protein>
<dbReference type="GeneID" id="81353776"/>
<dbReference type="EMBL" id="JAPQKI010000003">
    <property type="protein sequence ID" value="KAJ5109658.1"/>
    <property type="molecule type" value="Genomic_DNA"/>
</dbReference>
<accession>A0A9W9G061</accession>
<comment type="caution">
    <text evidence="1">The sequence shown here is derived from an EMBL/GenBank/DDBJ whole genome shotgun (WGS) entry which is preliminary data.</text>
</comment>
<reference evidence="1" key="1">
    <citation type="submission" date="2022-11" db="EMBL/GenBank/DDBJ databases">
        <authorList>
            <person name="Petersen C."/>
        </authorList>
    </citation>
    <scope>NUCLEOTIDE SEQUENCE</scope>
    <source>
        <strain evidence="1">IBT 30761</strain>
    </source>
</reference>
<dbReference type="AlphaFoldDB" id="A0A9W9G061"/>
<evidence type="ECO:0000313" key="1">
    <source>
        <dbReference type="EMBL" id="KAJ5109658.1"/>
    </source>
</evidence>
<dbReference type="Proteomes" id="UP001149074">
    <property type="component" value="Unassembled WGS sequence"/>
</dbReference>
<dbReference type="PANTHER" id="PTHR31904">
    <property type="entry name" value="BYPASS OF STOP CODON PROTEIN 5-RELATED"/>
    <property type="match status" value="1"/>
</dbReference>
<proteinExistence type="predicted"/>
<evidence type="ECO:0008006" key="3">
    <source>
        <dbReference type="Google" id="ProtNLM"/>
    </source>
</evidence>
<dbReference type="OrthoDB" id="2283785at2759"/>
<dbReference type="InterPro" id="IPR039634">
    <property type="entry name" value="Bul1-like"/>
</dbReference>
<dbReference type="PANTHER" id="PTHR31904:SF1">
    <property type="entry name" value="BYPASS OF STOP CODON PROTEIN 5-RELATED"/>
    <property type="match status" value="1"/>
</dbReference>
<keyword evidence="2" id="KW-1185">Reference proteome</keyword>